<dbReference type="PANTHER" id="PTHR48075">
    <property type="entry name" value="3-HYDROXYACYL-COA DEHYDROGENASE FAMILY PROTEIN"/>
    <property type="match status" value="1"/>
</dbReference>
<feature type="domain" description="3-hydroxyacyl-CoA dehydrogenase C-terminal" evidence="2">
    <location>
        <begin position="186"/>
        <end position="282"/>
    </location>
</feature>
<gene>
    <name evidence="4" type="ORF">MNBD_NITROSPIRAE01-1469</name>
</gene>
<dbReference type="InterPro" id="IPR036291">
    <property type="entry name" value="NAD(P)-bd_dom_sf"/>
</dbReference>
<dbReference type="InterPro" id="IPR013328">
    <property type="entry name" value="6PGD_dom2"/>
</dbReference>
<dbReference type="InterPro" id="IPR006176">
    <property type="entry name" value="3-OHacyl-CoA_DH_NAD-bd"/>
</dbReference>
<dbReference type="InterPro" id="IPR008927">
    <property type="entry name" value="6-PGluconate_DH-like_C_sf"/>
</dbReference>
<dbReference type="GO" id="GO:0070403">
    <property type="term" value="F:NAD+ binding"/>
    <property type="evidence" value="ECO:0007669"/>
    <property type="project" value="InterPro"/>
</dbReference>
<keyword evidence="1 4" id="KW-0560">Oxidoreductase</keyword>
<proteinExistence type="predicted"/>
<feature type="domain" description="3-hydroxyacyl-CoA dehydrogenase NAD binding" evidence="3">
    <location>
        <begin position="5"/>
        <end position="183"/>
    </location>
</feature>
<dbReference type="EC" id="1.1.1.157" evidence="4"/>
<dbReference type="Gene3D" id="1.10.1040.10">
    <property type="entry name" value="N-(1-d-carboxylethyl)-l-norvaline Dehydrogenase, domain 2"/>
    <property type="match status" value="1"/>
</dbReference>
<evidence type="ECO:0000259" key="2">
    <source>
        <dbReference type="Pfam" id="PF00725"/>
    </source>
</evidence>
<dbReference type="FunFam" id="3.40.50.720:FF:000009">
    <property type="entry name" value="Fatty oxidation complex, alpha subunit"/>
    <property type="match status" value="1"/>
</dbReference>
<dbReference type="PANTHER" id="PTHR48075:SF5">
    <property type="entry name" value="3-HYDROXYBUTYRYL-COA DEHYDROGENASE"/>
    <property type="match status" value="1"/>
</dbReference>
<organism evidence="4">
    <name type="scientific">hydrothermal vent metagenome</name>
    <dbReference type="NCBI Taxonomy" id="652676"/>
    <lineage>
        <taxon>unclassified sequences</taxon>
        <taxon>metagenomes</taxon>
        <taxon>ecological metagenomes</taxon>
    </lineage>
</organism>
<name>A0A3B1CN49_9ZZZZ</name>
<accession>A0A3B1CN49</accession>
<dbReference type="EMBL" id="UOGF01000034">
    <property type="protein sequence ID" value="VAX27911.1"/>
    <property type="molecule type" value="Genomic_DNA"/>
</dbReference>
<dbReference type="Pfam" id="PF00725">
    <property type="entry name" value="3HCDH"/>
    <property type="match status" value="1"/>
</dbReference>
<evidence type="ECO:0000256" key="1">
    <source>
        <dbReference type="ARBA" id="ARBA00023002"/>
    </source>
</evidence>
<dbReference type="InterPro" id="IPR006108">
    <property type="entry name" value="3HC_DH_C"/>
</dbReference>
<evidence type="ECO:0000313" key="4">
    <source>
        <dbReference type="EMBL" id="VAX27911.1"/>
    </source>
</evidence>
<dbReference type="PIRSF" id="PIRSF000105">
    <property type="entry name" value="HCDH"/>
    <property type="match status" value="1"/>
</dbReference>
<reference evidence="4" key="1">
    <citation type="submission" date="2018-06" db="EMBL/GenBank/DDBJ databases">
        <authorList>
            <person name="Zhirakovskaya E."/>
        </authorList>
    </citation>
    <scope>NUCLEOTIDE SEQUENCE</scope>
</reference>
<dbReference type="Gene3D" id="3.40.50.720">
    <property type="entry name" value="NAD(P)-binding Rossmann-like Domain"/>
    <property type="match status" value="1"/>
</dbReference>
<dbReference type="AlphaFoldDB" id="A0A3B1CN49"/>
<dbReference type="SUPFAM" id="SSF51735">
    <property type="entry name" value="NAD(P)-binding Rossmann-fold domains"/>
    <property type="match status" value="1"/>
</dbReference>
<evidence type="ECO:0000259" key="3">
    <source>
        <dbReference type="Pfam" id="PF02737"/>
    </source>
</evidence>
<dbReference type="GO" id="GO:0008691">
    <property type="term" value="F:3-hydroxybutyryl-CoA dehydrogenase activity"/>
    <property type="evidence" value="ECO:0007669"/>
    <property type="project" value="UniProtKB-EC"/>
</dbReference>
<protein>
    <submittedName>
        <fullName evidence="4">3-hydroxybutyryl-CoA dehydrogenase</fullName>
        <ecNumber evidence="4">1.1.1.157</ecNumber>
    </submittedName>
</protein>
<sequence length="292" mass="32402">MGFNTVGVVGAGQMGQGITQLVATRGFHVVLYDIDLHALEGAQEQITGGLNKAVKKGILTEWVREKTLKNLKITSKFEDLGYCDLVIEAVPEKEEMKLEVFEGLEEICPESTLFASNTSSLPITRLAACTDRKKQFIGLHFMNPVPIMELVEVVRGWHTSDETFDQIQEFVKKLGKTLIVSKDYPGFIVNRVLMPMINEAIFALTEGIGSPEDIDKAMTLGGGHPMGPFALADMIGLDVCLDIMEIMHSEFGESKYRPAPLLRKYVEADMLGKKTGQGFYHYDDPDTPKLLK</sequence>
<dbReference type="InterPro" id="IPR022694">
    <property type="entry name" value="3-OHacyl-CoA_DH"/>
</dbReference>
<dbReference type="Pfam" id="PF02737">
    <property type="entry name" value="3HCDH_N"/>
    <property type="match status" value="1"/>
</dbReference>
<dbReference type="SUPFAM" id="SSF48179">
    <property type="entry name" value="6-phosphogluconate dehydrogenase C-terminal domain-like"/>
    <property type="match status" value="1"/>
</dbReference>
<dbReference type="GO" id="GO:0006631">
    <property type="term" value="P:fatty acid metabolic process"/>
    <property type="evidence" value="ECO:0007669"/>
    <property type="project" value="InterPro"/>
</dbReference>